<dbReference type="OrthoDB" id="5840532at2759"/>
<name>A0A6A6D9D8_9PEZI</name>
<protein>
    <submittedName>
        <fullName evidence="2">NAD(P)-binding protein</fullName>
    </submittedName>
</protein>
<proteinExistence type="inferred from homology"/>
<dbReference type="InterPro" id="IPR036291">
    <property type="entry name" value="NAD(P)-bd_dom_sf"/>
</dbReference>
<dbReference type="InterPro" id="IPR002347">
    <property type="entry name" value="SDR_fam"/>
</dbReference>
<dbReference type="EMBL" id="ML994727">
    <property type="protein sequence ID" value="KAF2175693.1"/>
    <property type="molecule type" value="Genomic_DNA"/>
</dbReference>
<dbReference type="PRINTS" id="PR00081">
    <property type="entry name" value="GDHRDH"/>
</dbReference>
<dbReference type="Pfam" id="PF00106">
    <property type="entry name" value="adh_short"/>
    <property type="match status" value="1"/>
</dbReference>
<organism evidence="2 3">
    <name type="scientific">Zopfia rhizophila CBS 207.26</name>
    <dbReference type="NCBI Taxonomy" id="1314779"/>
    <lineage>
        <taxon>Eukaryota</taxon>
        <taxon>Fungi</taxon>
        <taxon>Dikarya</taxon>
        <taxon>Ascomycota</taxon>
        <taxon>Pezizomycotina</taxon>
        <taxon>Dothideomycetes</taxon>
        <taxon>Dothideomycetes incertae sedis</taxon>
        <taxon>Zopfiaceae</taxon>
        <taxon>Zopfia</taxon>
    </lineage>
</organism>
<dbReference type="PRINTS" id="PR00080">
    <property type="entry name" value="SDRFAMILY"/>
</dbReference>
<sequence length="238" mass="26183">MWHGSGGTRLSSKSFTIFLTGGARCTCRGITRHFLTAGHRVFVLDANIIELTNTSAIAETQWGTTPANFGCRRIQRPGVMGKLDMLINNVIRVPHIWGEGNWDEKGAVGLTALFLLLCLCVAPLKANPDDSSSRPGCIINIPSTRATQAELNHEAHSTVEAGILGLTQSMAISLGHRHKIHVENELEATKEKKWEEVLAKEDMEWHSARRADKMEDIFVTGQEIMVGGGVSRKIVYPE</sequence>
<evidence type="ECO:0000313" key="3">
    <source>
        <dbReference type="Proteomes" id="UP000800200"/>
    </source>
</evidence>
<dbReference type="Gene3D" id="3.40.50.720">
    <property type="entry name" value="NAD(P)-binding Rossmann-like Domain"/>
    <property type="match status" value="1"/>
</dbReference>
<keyword evidence="3" id="KW-1185">Reference proteome</keyword>
<evidence type="ECO:0000313" key="2">
    <source>
        <dbReference type="EMBL" id="KAF2175693.1"/>
    </source>
</evidence>
<reference evidence="2" key="1">
    <citation type="journal article" date="2020" name="Stud. Mycol.">
        <title>101 Dothideomycetes genomes: a test case for predicting lifestyles and emergence of pathogens.</title>
        <authorList>
            <person name="Haridas S."/>
            <person name="Albert R."/>
            <person name="Binder M."/>
            <person name="Bloem J."/>
            <person name="Labutti K."/>
            <person name="Salamov A."/>
            <person name="Andreopoulos B."/>
            <person name="Baker S."/>
            <person name="Barry K."/>
            <person name="Bills G."/>
            <person name="Bluhm B."/>
            <person name="Cannon C."/>
            <person name="Castanera R."/>
            <person name="Culley D."/>
            <person name="Daum C."/>
            <person name="Ezra D."/>
            <person name="Gonzalez J."/>
            <person name="Henrissat B."/>
            <person name="Kuo A."/>
            <person name="Liang C."/>
            <person name="Lipzen A."/>
            <person name="Lutzoni F."/>
            <person name="Magnuson J."/>
            <person name="Mondo S."/>
            <person name="Nolan M."/>
            <person name="Ohm R."/>
            <person name="Pangilinan J."/>
            <person name="Park H.-J."/>
            <person name="Ramirez L."/>
            <person name="Alfaro M."/>
            <person name="Sun H."/>
            <person name="Tritt A."/>
            <person name="Yoshinaga Y."/>
            <person name="Zwiers L.-H."/>
            <person name="Turgeon B."/>
            <person name="Goodwin S."/>
            <person name="Spatafora J."/>
            <person name="Crous P."/>
            <person name="Grigoriev I."/>
        </authorList>
    </citation>
    <scope>NUCLEOTIDE SEQUENCE</scope>
    <source>
        <strain evidence="2">CBS 207.26</strain>
    </source>
</reference>
<dbReference type="SUPFAM" id="SSF51735">
    <property type="entry name" value="NAD(P)-binding Rossmann-fold domains"/>
    <property type="match status" value="1"/>
</dbReference>
<gene>
    <name evidence="2" type="ORF">K469DRAFT_743246</name>
</gene>
<dbReference type="AlphaFoldDB" id="A0A6A6D9D8"/>
<comment type="similarity">
    <text evidence="1">Belongs to the short-chain dehydrogenases/reductases (SDR) family.</text>
</comment>
<evidence type="ECO:0000256" key="1">
    <source>
        <dbReference type="RuleBase" id="RU000363"/>
    </source>
</evidence>
<accession>A0A6A6D9D8</accession>
<dbReference type="Proteomes" id="UP000800200">
    <property type="component" value="Unassembled WGS sequence"/>
</dbReference>